<dbReference type="AlphaFoldDB" id="A0A2A5J4Z0"/>
<proteinExistence type="predicted"/>
<evidence type="ECO:0000256" key="1">
    <source>
        <dbReference type="SAM" id="MobiDB-lite"/>
    </source>
</evidence>
<feature type="compositionally biased region" description="Polar residues" evidence="1">
    <location>
        <begin position="439"/>
        <end position="448"/>
    </location>
</feature>
<dbReference type="InterPro" id="IPR054343">
    <property type="entry name" value="TY-Chap_M"/>
</dbReference>
<evidence type="ECO:0000259" key="4">
    <source>
        <dbReference type="Pfam" id="PF22554"/>
    </source>
</evidence>
<protein>
    <recommendedName>
        <fullName evidence="7">YbjN domain-containing protein</fullName>
    </recommendedName>
</protein>
<dbReference type="InterPro" id="IPR054344">
    <property type="entry name" value="TY-Chap_N"/>
</dbReference>
<sequence length="448" mass="49322">MSAMGFDLDVSVDRAWAEFQRRLGDHISIMVDGDVLAVESSTGDFDPADGAAPCVQFLVWDENTVRCEVPSNDFLHPRYRLEDADEQKLIALGWNPPSENLEDPNNSPAFCVDKAQNWADQLAAMTVAAFRDVFGVQHPAFLSSDLTGNEQTPDFDPSVVESTELPTLDPTAAYMPNDIDHLKELVTLALLPMLGTLPERDSDGDIPIRVGSTVMFVGPLSESMDVQLFSPLVQDISNRTRAAEVIADLNRKWSRIKFVLIDDRLSVFLEVAGSPFVPKQLTDTCAALTSFLRTVDDEFAARVGGDLFFANKSGDSSSLQPDLTAEDLPPELETLLHLDLDVAEDLDAVADVCGRDRDLILQLLHISNEWQIQLRSQAVDAHSRGDAEEAAGYEDQVGGWELMVDRLRGALRLVVLPNSRTETPAKPQPEQMGLFADPLQQSLFDDPS</sequence>
<dbReference type="Pfam" id="PF22551">
    <property type="entry name" value="TY-Chap1"/>
    <property type="match status" value="1"/>
</dbReference>
<feature type="domain" description="TY-Chap C-terminal" evidence="4">
    <location>
        <begin position="326"/>
        <end position="414"/>
    </location>
</feature>
<accession>A0A8A9II03</accession>
<dbReference type="Proteomes" id="UP000230886">
    <property type="component" value="Unassembled WGS sequence"/>
</dbReference>
<feature type="domain" description="TY-Chap N-terminal" evidence="3">
    <location>
        <begin position="14"/>
        <end position="142"/>
    </location>
</feature>
<evidence type="ECO:0000313" key="6">
    <source>
        <dbReference type="Proteomes" id="UP000230886"/>
    </source>
</evidence>
<dbReference type="Pfam" id="PF22552">
    <property type="entry name" value="TY-Chap3"/>
    <property type="match status" value="1"/>
</dbReference>
<reference evidence="5 6" key="1">
    <citation type="submission" date="2017-07" db="EMBL/GenBank/DDBJ databases">
        <title>Draft sequence of Rhodococcus enclensis 23b-28.</title>
        <authorList>
            <person name="Besaury L."/>
            <person name="Sancelme M."/>
            <person name="Amato P."/>
            <person name="Lallement A."/>
            <person name="Delort A.-M."/>
        </authorList>
    </citation>
    <scope>NUCLEOTIDE SEQUENCE [LARGE SCALE GENOMIC DNA]</scope>
    <source>
        <strain evidence="5 6">23b-28</strain>
    </source>
</reference>
<evidence type="ECO:0008006" key="7">
    <source>
        <dbReference type="Google" id="ProtNLM"/>
    </source>
</evidence>
<evidence type="ECO:0000259" key="2">
    <source>
        <dbReference type="Pfam" id="PF22551"/>
    </source>
</evidence>
<gene>
    <name evidence="5" type="ORF">CHR55_24940</name>
</gene>
<evidence type="ECO:0000313" key="5">
    <source>
        <dbReference type="EMBL" id="PCK24664.1"/>
    </source>
</evidence>
<accession>A0A2A5J4Z0</accession>
<dbReference type="RefSeq" id="WP_047270244.1">
    <property type="nucleotide sequence ID" value="NZ_CP054207.1"/>
</dbReference>
<name>A0A2A5J4Z0_RHOSG</name>
<dbReference type="EMBL" id="NOVD01000026">
    <property type="protein sequence ID" value="PCK24664.1"/>
    <property type="molecule type" value="Genomic_DNA"/>
</dbReference>
<feature type="region of interest" description="Disordered" evidence="1">
    <location>
        <begin position="420"/>
        <end position="448"/>
    </location>
</feature>
<dbReference type="Pfam" id="PF22554">
    <property type="entry name" value="Chap-C"/>
    <property type="match status" value="1"/>
</dbReference>
<organism evidence="5 6">
    <name type="scientific">Rhodococcus qingshengii</name>
    <dbReference type="NCBI Taxonomy" id="334542"/>
    <lineage>
        <taxon>Bacteria</taxon>
        <taxon>Bacillati</taxon>
        <taxon>Actinomycetota</taxon>
        <taxon>Actinomycetes</taxon>
        <taxon>Mycobacteriales</taxon>
        <taxon>Nocardiaceae</taxon>
        <taxon>Rhodococcus</taxon>
        <taxon>Rhodococcus erythropolis group</taxon>
    </lineage>
</organism>
<comment type="caution">
    <text evidence="5">The sequence shown here is derived from an EMBL/GenBank/DDBJ whole genome shotgun (WGS) entry which is preliminary data.</text>
</comment>
<evidence type="ECO:0000259" key="3">
    <source>
        <dbReference type="Pfam" id="PF22552"/>
    </source>
</evidence>
<dbReference type="InterPro" id="IPR054342">
    <property type="entry name" value="TY-Chap_C"/>
</dbReference>
<feature type="domain" description="TY-Chap central" evidence="2">
    <location>
        <begin position="180"/>
        <end position="310"/>
    </location>
</feature>